<dbReference type="PANTHER" id="PTHR43475:SF3">
    <property type="entry name" value="TRANSLATION INITIATION FACTOR EIF-2B SUBUNIT FAMILY PROTEIN (AFU_ORTHOLOGUE AFUA_2G14290)"/>
    <property type="match status" value="1"/>
</dbReference>
<accession>A0ABY8TSM5</accession>
<evidence type="ECO:0000256" key="3">
    <source>
        <dbReference type="SAM" id="MobiDB-lite"/>
    </source>
</evidence>
<gene>
    <name evidence="5" type="ORF">OEZ85_012206</name>
</gene>
<dbReference type="InterPro" id="IPR037171">
    <property type="entry name" value="NagB/RpiA_transferase-like"/>
</dbReference>
<comment type="similarity">
    <text evidence="1 2">Belongs to the eIF-2B alpha/beta/delta subunits family.</text>
</comment>
<evidence type="ECO:0000256" key="1">
    <source>
        <dbReference type="ARBA" id="ARBA00007251"/>
    </source>
</evidence>
<dbReference type="InterPro" id="IPR042529">
    <property type="entry name" value="IF_2B-like_C"/>
</dbReference>
<dbReference type="Pfam" id="PF01008">
    <property type="entry name" value="IF-2B"/>
    <property type="match status" value="1"/>
</dbReference>
<dbReference type="InterPro" id="IPR000086">
    <property type="entry name" value="NUDIX_hydrolase_dom"/>
</dbReference>
<feature type="compositionally biased region" description="Low complexity" evidence="3">
    <location>
        <begin position="544"/>
        <end position="556"/>
    </location>
</feature>
<keyword evidence="6" id="KW-1185">Reference proteome</keyword>
<evidence type="ECO:0000256" key="2">
    <source>
        <dbReference type="RuleBase" id="RU003814"/>
    </source>
</evidence>
<feature type="region of interest" description="Disordered" evidence="3">
    <location>
        <begin position="340"/>
        <end position="383"/>
    </location>
</feature>
<feature type="domain" description="Nudix hydrolase" evidence="4">
    <location>
        <begin position="23"/>
        <end position="161"/>
    </location>
</feature>
<protein>
    <recommendedName>
        <fullName evidence="4">Nudix hydrolase domain-containing protein</fullName>
    </recommendedName>
</protein>
<dbReference type="Proteomes" id="UP001244341">
    <property type="component" value="Chromosome 3b"/>
</dbReference>
<feature type="region of interest" description="Disordered" evidence="3">
    <location>
        <begin position="523"/>
        <end position="556"/>
    </location>
</feature>
<reference evidence="5 6" key="1">
    <citation type="submission" date="2023-05" db="EMBL/GenBank/DDBJ databases">
        <title>A 100% complete, gapless, phased diploid assembly of the Scenedesmus obliquus UTEX 3031 genome.</title>
        <authorList>
            <person name="Biondi T.C."/>
            <person name="Hanschen E.R."/>
            <person name="Kwon T."/>
            <person name="Eng W."/>
            <person name="Kruse C.P.S."/>
            <person name="Koehler S.I."/>
            <person name="Kunde Y."/>
            <person name="Gleasner C.D."/>
            <person name="You Mak K.T."/>
            <person name="Polle J."/>
            <person name="Hovde B.T."/>
            <person name="Starkenburg S.R."/>
        </authorList>
    </citation>
    <scope>NUCLEOTIDE SEQUENCE [LARGE SCALE GENOMIC DNA]</scope>
    <source>
        <strain evidence="5 6">DOE0152z</strain>
    </source>
</reference>
<name>A0ABY8TSM5_TETOB</name>
<organism evidence="5 6">
    <name type="scientific">Tetradesmus obliquus</name>
    <name type="common">Green alga</name>
    <name type="synonym">Acutodesmus obliquus</name>
    <dbReference type="NCBI Taxonomy" id="3088"/>
    <lineage>
        <taxon>Eukaryota</taxon>
        <taxon>Viridiplantae</taxon>
        <taxon>Chlorophyta</taxon>
        <taxon>core chlorophytes</taxon>
        <taxon>Chlorophyceae</taxon>
        <taxon>CS clade</taxon>
        <taxon>Sphaeropleales</taxon>
        <taxon>Scenedesmaceae</taxon>
        <taxon>Tetradesmus</taxon>
    </lineage>
</organism>
<feature type="compositionally biased region" description="Low complexity" evidence="3">
    <location>
        <begin position="368"/>
        <end position="380"/>
    </location>
</feature>
<evidence type="ECO:0000313" key="5">
    <source>
        <dbReference type="EMBL" id="WIA12133.1"/>
    </source>
</evidence>
<feature type="compositionally biased region" description="Low complexity" evidence="3">
    <location>
        <begin position="523"/>
        <end position="536"/>
    </location>
</feature>
<dbReference type="EMBL" id="CP126210">
    <property type="protein sequence ID" value="WIA12133.1"/>
    <property type="molecule type" value="Genomic_DNA"/>
</dbReference>
<dbReference type="InterPro" id="IPR015797">
    <property type="entry name" value="NUDIX_hydrolase-like_dom_sf"/>
</dbReference>
<evidence type="ECO:0000259" key="4">
    <source>
        <dbReference type="PROSITE" id="PS51462"/>
    </source>
</evidence>
<evidence type="ECO:0000313" key="6">
    <source>
        <dbReference type="Proteomes" id="UP001244341"/>
    </source>
</evidence>
<dbReference type="Gene3D" id="3.90.79.10">
    <property type="entry name" value="Nucleoside Triphosphate Pyrophosphohydrolase"/>
    <property type="match status" value="1"/>
</dbReference>
<dbReference type="Pfam" id="PF00293">
    <property type="entry name" value="NUDIX"/>
    <property type="match status" value="1"/>
</dbReference>
<dbReference type="SUPFAM" id="SSF55811">
    <property type="entry name" value="Nudix"/>
    <property type="match status" value="1"/>
</dbReference>
<dbReference type="PROSITE" id="PS51462">
    <property type="entry name" value="NUDIX"/>
    <property type="match status" value="1"/>
</dbReference>
<sequence length="622" mass="63955">MSCSSSAQGAVAGAEASAAAVRPRRPVVTAFVRREDGKLLVVKRSEKVSSYRHQWGGVSGGVEGSESLLHRALTEIVEETGLTPQQLQLVAFGRPLPVDDPGRKRFLVHPFLFQLTDEAAAVILNWENEAYDWVTPSALAQLHHVPLLPETLRRLLLPPYMQMHLQQEVAARADPFEPTEGVARVALTDALNKLTQQLQQQQASVITNGAAVLKGGMTVLTTSLSSTVAKVLIQAHQQALAAAATAADGDAAAAAALAEHMQHSGELGTASAAAAAAAAADQAVISAGIAQGAAGSIDLLQQVPAAAAAAAGSSVVKAGQLSIDMEDWIDDPEFWPSSSGIGRDALAAPSSSSSSRSRWELDLVRGRQQQQQQHSSSSVSKGPGLSVIVCESRPLCEGVSMARRLAAAGLNVTLITDAQAGVFVEQADVVLLGADAVTPDGVVNKVGSRLLALAAKAAGVPVVAVTECLKVSPGPVSAVALPNASLQEGEEEKEASEVLQGWSHEAAAAVTKLMVVKEDSSSSSSSSAVVSSKGAGESAGGVAAGSSSSSSSGDASVLAAEGPGSIDVRNVYFEAVPLQYVTGLVTDKGFVSRFVVAQMIKQRARDYQQAFGLEVVGGPAAV</sequence>
<dbReference type="PANTHER" id="PTHR43475">
    <property type="entry name" value="METHYLTHIORIBOSE-1-PHOSPHATE ISOMERASE"/>
    <property type="match status" value="1"/>
</dbReference>
<dbReference type="InterPro" id="IPR000649">
    <property type="entry name" value="IF-2B-related"/>
</dbReference>
<dbReference type="Gene3D" id="3.40.50.10470">
    <property type="entry name" value="Translation initiation factor eif-2b, domain 2"/>
    <property type="match status" value="1"/>
</dbReference>
<proteinExistence type="inferred from homology"/>
<dbReference type="SUPFAM" id="SSF100950">
    <property type="entry name" value="NagB/RpiA/CoA transferase-like"/>
    <property type="match status" value="2"/>
</dbReference>